<dbReference type="PANTHER" id="PTHR14942:SF0">
    <property type="entry name" value="U11_U12 SMALL NUCLEAR RIBONUCLEOPROTEIN 25 KDA PROTEIN"/>
    <property type="match status" value="1"/>
</dbReference>
<protein>
    <recommendedName>
        <fullName evidence="1">SNRNP25 ubiquitin-like domain-containing protein</fullName>
    </recommendedName>
</protein>
<dbReference type="CDD" id="cd17058">
    <property type="entry name" value="Ubl_SNRNP25"/>
    <property type="match status" value="1"/>
</dbReference>
<sequence length="150" mass="17597">MSNQDQELLIELQGQIDQLLESHELQDLTSWPTEGELDTLIAVEQGQAFHITLQRDPLPSIPLTVLQSSSVLQIKHMIRLQLEKMEKNKGRHRRISWKYIWRSYCLMFDHTKLSDDNAVVSQLGIKQDSVLRFSRLAHAKGHHRKAWRHR</sequence>
<proteinExistence type="predicted"/>
<dbReference type="Gene3D" id="3.10.20.90">
    <property type="entry name" value="Phosphatidylinositol 3-kinase Catalytic Subunit, Chain A, domain 1"/>
    <property type="match status" value="1"/>
</dbReference>
<dbReference type="InterPro" id="IPR040610">
    <property type="entry name" value="SNRNP25_ubiquitin"/>
</dbReference>
<dbReference type="EMBL" id="JAEPRD010000025">
    <property type="protein sequence ID" value="KAG2207403.1"/>
    <property type="molecule type" value="Genomic_DNA"/>
</dbReference>
<dbReference type="GO" id="GO:0005681">
    <property type="term" value="C:spliceosomal complex"/>
    <property type="evidence" value="ECO:0007669"/>
    <property type="project" value="TreeGrafter"/>
</dbReference>
<dbReference type="AlphaFoldDB" id="A0A8H7RCW0"/>
<evidence type="ECO:0000313" key="3">
    <source>
        <dbReference type="Proteomes" id="UP000603453"/>
    </source>
</evidence>
<keyword evidence="3" id="KW-1185">Reference proteome</keyword>
<dbReference type="Pfam" id="PF18036">
    <property type="entry name" value="Ubiquitin_4"/>
    <property type="match status" value="1"/>
</dbReference>
<dbReference type="SUPFAM" id="SSF54236">
    <property type="entry name" value="Ubiquitin-like"/>
    <property type="match status" value="1"/>
</dbReference>
<organism evidence="2 3">
    <name type="scientific">Mucor saturninus</name>
    <dbReference type="NCBI Taxonomy" id="64648"/>
    <lineage>
        <taxon>Eukaryota</taxon>
        <taxon>Fungi</taxon>
        <taxon>Fungi incertae sedis</taxon>
        <taxon>Mucoromycota</taxon>
        <taxon>Mucoromycotina</taxon>
        <taxon>Mucoromycetes</taxon>
        <taxon>Mucorales</taxon>
        <taxon>Mucorineae</taxon>
        <taxon>Mucoraceae</taxon>
        <taxon>Mucor</taxon>
    </lineage>
</organism>
<dbReference type="GO" id="GO:0000398">
    <property type="term" value="P:mRNA splicing, via spliceosome"/>
    <property type="evidence" value="ECO:0007669"/>
    <property type="project" value="InterPro"/>
</dbReference>
<gene>
    <name evidence="2" type="ORF">INT47_006878</name>
</gene>
<evidence type="ECO:0000313" key="2">
    <source>
        <dbReference type="EMBL" id="KAG2207403.1"/>
    </source>
</evidence>
<dbReference type="InterPro" id="IPR039690">
    <property type="entry name" value="SNRNP25"/>
</dbReference>
<comment type="caution">
    <text evidence="2">The sequence shown here is derived from an EMBL/GenBank/DDBJ whole genome shotgun (WGS) entry which is preliminary data.</text>
</comment>
<dbReference type="OrthoDB" id="72819at2759"/>
<name>A0A8H7RCW0_9FUNG</name>
<reference evidence="2" key="1">
    <citation type="submission" date="2020-12" db="EMBL/GenBank/DDBJ databases">
        <title>Metabolic potential, ecology and presence of endohyphal bacteria is reflected in genomic diversity of Mucoromycotina.</title>
        <authorList>
            <person name="Muszewska A."/>
            <person name="Okrasinska A."/>
            <person name="Steczkiewicz K."/>
            <person name="Drgas O."/>
            <person name="Orlowska M."/>
            <person name="Perlinska-Lenart U."/>
            <person name="Aleksandrzak-Piekarczyk T."/>
            <person name="Szatraj K."/>
            <person name="Zielenkiewicz U."/>
            <person name="Pilsyk S."/>
            <person name="Malc E."/>
            <person name="Mieczkowski P."/>
            <person name="Kruszewska J.S."/>
            <person name="Biernat P."/>
            <person name="Pawlowska J."/>
        </authorList>
    </citation>
    <scope>NUCLEOTIDE SEQUENCE</scope>
    <source>
        <strain evidence="2">WA0000017839</strain>
    </source>
</reference>
<accession>A0A8H7RCW0</accession>
<evidence type="ECO:0000259" key="1">
    <source>
        <dbReference type="Pfam" id="PF18036"/>
    </source>
</evidence>
<dbReference type="InterPro" id="IPR029071">
    <property type="entry name" value="Ubiquitin-like_domsf"/>
</dbReference>
<dbReference type="PANTHER" id="PTHR14942">
    <property type="entry name" value="U11/U12 SMALL NUCLEAR RIBONUCLEOPROTEIN 25 KDA PROTEIN"/>
    <property type="match status" value="1"/>
</dbReference>
<feature type="domain" description="SNRNP25 ubiquitin-like" evidence="1">
    <location>
        <begin position="50"/>
        <end position="135"/>
    </location>
</feature>
<dbReference type="Proteomes" id="UP000603453">
    <property type="component" value="Unassembled WGS sequence"/>
</dbReference>